<dbReference type="RefSeq" id="WP_150972041.1">
    <property type="nucleotide sequence ID" value="NZ_VZDO01000016.1"/>
</dbReference>
<dbReference type="Pfam" id="PF13618">
    <property type="entry name" value="Gluconate_2-dh3"/>
    <property type="match status" value="1"/>
</dbReference>
<keyword evidence="3" id="KW-1185">Reference proteome</keyword>
<evidence type="ECO:0000256" key="1">
    <source>
        <dbReference type="SAM" id="MobiDB-lite"/>
    </source>
</evidence>
<organism evidence="2 3">
    <name type="scientific">Plantimonas leprariae</name>
    <dbReference type="NCBI Taxonomy" id="2615207"/>
    <lineage>
        <taxon>Bacteria</taxon>
        <taxon>Pseudomonadati</taxon>
        <taxon>Pseudomonadota</taxon>
        <taxon>Alphaproteobacteria</taxon>
        <taxon>Hyphomicrobiales</taxon>
        <taxon>Aurantimonadaceae</taxon>
        <taxon>Plantimonas</taxon>
    </lineage>
</organism>
<dbReference type="InterPro" id="IPR027056">
    <property type="entry name" value="Gluconate_2DH_su3"/>
</dbReference>
<reference evidence="2 3" key="1">
    <citation type="submission" date="2019-09" db="EMBL/GenBank/DDBJ databases">
        <title>YIM 132180 draft genome.</title>
        <authorList>
            <person name="Zhang K."/>
        </authorList>
    </citation>
    <scope>NUCLEOTIDE SEQUENCE [LARGE SCALE GENOMIC DNA]</scope>
    <source>
        <strain evidence="2 3">YIM 132180</strain>
    </source>
</reference>
<dbReference type="EMBL" id="VZDO01000016">
    <property type="protein sequence ID" value="KAB0677543.1"/>
    <property type="molecule type" value="Genomic_DNA"/>
</dbReference>
<evidence type="ECO:0000313" key="3">
    <source>
        <dbReference type="Proteomes" id="UP000432089"/>
    </source>
</evidence>
<proteinExistence type="predicted"/>
<accession>A0A7V7TVB6</accession>
<dbReference type="Proteomes" id="UP000432089">
    <property type="component" value="Unassembled WGS sequence"/>
</dbReference>
<name>A0A7V7TVB6_9HYPH</name>
<evidence type="ECO:0000313" key="2">
    <source>
        <dbReference type="EMBL" id="KAB0677543.1"/>
    </source>
</evidence>
<feature type="region of interest" description="Disordered" evidence="1">
    <location>
        <begin position="126"/>
        <end position="146"/>
    </location>
</feature>
<comment type="caution">
    <text evidence="2">The sequence shown here is derived from an EMBL/GenBank/DDBJ whole genome shotgun (WGS) entry which is preliminary data.</text>
</comment>
<gene>
    <name evidence="2" type="ORF">F6X38_17875</name>
</gene>
<sequence length="146" mass="15591">MVEQSELTFHADTLRAVLDRIIPADDWPGATEVGVDCFVLALWRDGLVLEAAAIVAGLEAIDRNASGLFASLSSAERDRLLAAVDREPWFQALCELAAEGFYADPGNGANPDAVSWRMIGYRPGLPEGADGPPANARDAVRGKLRA</sequence>
<protein>
    <submittedName>
        <fullName evidence="2">Gluconate 2-dehydrogenase subunit 3 family protein</fullName>
    </submittedName>
</protein>
<dbReference type="AlphaFoldDB" id="A0A7V7TVB6"/>